<protein>
    <submittedName>
        <fullName evidence="2">Uncharacterized protein</fullName>
    </submittedName>
</protein>
<evidence type="ECO:0000313" key="3">
    <source>
        <dbReference type="Proteomes" id="UP001153269"/>
    </source>
</evidence>
<comment type="caution">
    <text evidence="2">The sequence shown here is derived from an EMBL/GenBank/DDBJ whole genome shotgun (WGS) entry which is preliminary data.</text>
</comment>
<evidence type="ECO:0000256" key="1">
    <source>
        <dbReference type="SAM" id="MobiDB-lite"/>
    </source>
</evidence>
<dbReference type="EMBL" id="CADEAL010000569">
    <property type="protein sequence ID" value="CAB1422208.1"/>
    <property type="molecule type" value="Genomic_DNA"/>
</dbReference>
<proteinExistence type="predicted"/>
<feature type="region of interest" description="Disordered" evidence="1">
    <location>
        <begin position="118"/>
        <end position="165"/>
    </location>
</feature>
<dbReference type="AlphaFoldDB" id="A0A9N7YDY9"/>
<sequence>MFLRHVRGRAPRVRPQQCCDEISGEPGLHSHCATPLPLTHCMSTQPNTGRGREREREQVLPTAGASININMWPEDCLLNLQTPLTAAGIWRETSLGARATHRHRDPAGSGCIFDRRINLTPTEEPTEEPAEGERARSREVRPPAAAANRPRDRITSAACGAPSTCQGKVEPERHFRLPHYTALRHLRGTNTLTLQLNMNVNVNAHLFPQCSCSDPGFFRERVLSSSGISKVKAFTVKLQKAAAIALPADNITGFS</sequence>
<keyword evidence="3" id="KW-1185">Reference proteome</keyword>
<reference evidence="2" key="1">
    <citation type="submission" date="2020-03" db="EMBL/GenBank/DDBJ databases">
        <authorList>
            <person name="Weist P."/>
        </authorList>
    </citation>
    <scope>NUCLEOTIDE SEQUENCE</scope>
</reference>
<feature type="compositionally biased region" description="Basic and acidic residues" evidence="1">
    <location>
        <begin position="131"/>
        <end position="141"/>
    </location>
</feature>
<name>A0A9N7YDY9_PLEPL</name>
<organism evidence="2 3">
    <name type="scientific">Pleuronectes platessa</name>
    <name type="common">European plaice</name>
    <dbReference type="NCBI Taxonomy" id="8262"/>
    <lineage>
        <taxon>Eukaryota</taxon>
        <taxon>Metazoa</taxon>
        <taxon>Chordata</taxon>
        <taxon>Craniata</taxon>
        <taxon>Vertebrata</taxon>
        <taxon>Euteleostomi</taxon>
        <taxon>Actinopterygii</taxon>
        <taxon>Neopterygii</taxon>
        <taxon>Teleostei</taxon>
        <taxon>Neoteleostei</taxon>
        <taxon>Acanthomorphata</taxon>
        <taxon>Carangaria</taxon>
        <taxon>Pleuronectiformes</taxon>
        <taxon>Pleuronectoidei</taxon>
        <taxon>Pleuronectidae</taxon>
        <taxon>Pleuronectes</taxon>
    </lineage>
</organism>
<dbReference type="Proteomes" id="UP001153269">
    <property type="component" value="Unassembled WGS sequence"/>
</dbReference>
<accession>A0A9N7YDY9</accession>
<gene>
    <name evidence="2" type="ORF">PLEPLA_LOCUS10097</name>
</gene>
<evidence type="ECO:0000313" key="2">
    <source>
        <dbReference type="EMBL" id="CAB1422208.1"/>
    </source>
</evidence>